<dbReference type="Pfam" id="PF01903">
    <property type="entry name" value="CbiX"/>
    <property type="match status" value="2"/>
</dbReference>
<name>D7E342_NOSA0</name>
<dbReference type="PANTHER" id="PTHR33542">
    <property type="entry name" value="SIROHYDROCHLORIN FERROCHELATASE, CHLOROPLASTIC"/>
    <property type="match status" value="1"/>
</dbReference>
<dbReference type="SUPFAM" id="SSF53800">
    <property type="entry name" value="Chelatase"/>
    <property type="match status" value="1"/>
</dbReference>
<dbReference type="GO" id="GO:0016829">
    <property type="term" value="F:lyase activity"/>
    <property type="evidence" value="ECO:0007669"/>
    <property type="project" value="UniProtKB-KW"/>
</dbReference>
<reference evidence="3 4" key="1">
    <citation type="journal article" date="2010" name="PLoS ONE">
        <title>Genome erosion in a nitrogen-fixing vertically transmitted endosymbiotic multicellular cyanobacterium.</title>
        <authorList>
            <person name="Ran L."/>
            <person name="Larsson J."/>
            <person name="Vigil-Stenman T."/>
            <person name="Nylander J.A."/>
            <person name="Ininbergs K."/>
            <person name="Zheng W.W."/>
            <person name="Lapidus A."/>
            <person name="Lowry S."/>
            <person name="Haselkorn R."/>
            <person name="Bergman B."/>
        </authorList>
    </citation>
    <scope>NUCLEOTIDE SEQUENCE [LARGE SCALE GENOMIC DNA]</scope>
    <source>
        <strain evidence="3 4">0708</strain>
    </source>
</reference>
<dbReference type="InterPro" id="IPR050963">
    <property type="entry name" value="Sirohydro_Cobaltochel/CbiX"/>
</dbReference>
<dbReference type="CDD" id="cd03416">
    <property type="entry name" value="CbiX_SirB_N"/>
    <property type="match status" value="1"/>
</dbReference>
<dbReference type="eggNOG" id="COG2138">
    <property type="taxonomic scope" value="Bacteria"/>
</dbReference>
<dbReference type="GO" id="GO:0046872">
    <property type="term" value="F:metal ion binding"/>
    <property type="evidence" value="ECO:0007669"/>
    <property type="project" value="UniProtKB-KW"/>
</dbReference>
<dbReference type="STRING" id="551115.Aazo_3493"/>
<dbReference type="AlphaFoldDB" id="D7E342"/>
<dbReference type="EMBL" id="CP002059">
    <property type="protein sequence ID" value="ADI65110.1"/>
    <property type="molecule type" value="Genomic_DNA"/>
</dbReference>
<dbReference type="Proteomes" id="UP000001511">
    <property type="component" value="Chromosome"/>
</dbReference>
<dbReference type="HOGENOM" id="CLU_056929_2_0_3"/>
<accession>D7E342</accession>
<organism evidence="3 4">
    <name type="scientific">Nostoc azollae (strain 0708)</name>
    <name type="common">Anabaena azollae (strain 0708)</name>
    <dbReference type="NCBI Taxonomy" id="551115"/>
    <lineage>
        <taxon>Bacteria</taxon>
        <taxon>Bacillati</taxon>
        <taxon>Cyanobacteriota</taxon>
        <taxon>Cyanophyceae</taxon>
        <taxon>Nostocales</taxon>
        <taxon>Nostocaceae</taxon>
        <taxon>Trichormus</taxon>
    </lineage>
</organism>
<gene>
    <name evidence="3" type="ordered locus">Aazo_3493</name>
</gene>
<keyword evidence="4" id="KW-1185">Reference proteome</keyword>
<dbReference type="PANTHER" id="PTHR33542:SF3">
    <property type="entry name" value="SIROHYDROCHLORIN FERROCHELATASE, CHLOROPLASTIC"/>
    <property type="match status" value="1"/>
</dbReference>
<keyword evidence="2" id="KW-0456">Lyase</keyword>
<dbReference type="KEGG" id="naz:Aazo_3493"/>
<evidence type="ECO:0000313" key="3">
    <source>
        <dbReference type="EMBL" id="ADI65110.1"/>
    </source>
</evidence>
<sequence>MPMPSAYLLVSHGSRDPRPDIAVQQLAKLVSQKFPNSENLVGTATLELNTHPLHQQIYDFAQTALVLGYKSLKIVPLFLVAGVHVMIDIPAEVELVKAVLGQDMIIDLKPYLGSYGNLEKLLTPTMASIKAEVPILLAHGSRRFGSQQPVETMARNLGVVAAYWSISPNLESRVTELIVAGYQQISILPYFLFTGGITDAIAESVEKLKLQFPEVMFKLASPLGESTELADVIWDLATEEEKVFG</sequence>
<evidence type="ECO:0000313" key="4">
    <source>
        <dbReference type="Proteomes" id="UP000001511"/>
    </source>
</evidence>
<keyword evidence="1" id="KW-0479">Metal-binding</keyword>
<evidence type="ECO:0000256" key="2">
    <source>
        <dbReference type="ARBA" id="ARBA00023239"/>
    </source>
</evidence>
<proteinExistence type="predicted"/>
<dbReference type="Gene3D" id="3.40.50.1400">
    <property type="match status" value="2"/>
</dbReference>
<evidence type="ECO:0000256" key="1">
    <source>
        <dbReference type="ARBA" id="ARBA00022723"/>
    </source>
</evidence>
<protein>
    <submittedName>
        <fullName evidence="3">Cobalamin (Vitamin B12) biosynthesis CbiX protein</fullName>
    </submittedName>
</protein>
<dbReference type="InterPro" id="IPR002762">
    <property type="entry name" value="CbiX-like"/>
</dbReference>